<dbReference type="Gene3D" id="2.130.10.10">
    <property type="entry name" value="YVTN repeat-like/Quinoprotein amine dehydrogenase"/>
    <property type="match status" value="3"/>
</dbReference>
<dbReference type="PROSITE" id="PS50294">
    <property type="entry name" value="WD_REPEATS_REGION"/>
    <property type="match status" value="3"/>
</dbReference>
<dbReference type="SMART" id="SM00320">
    <property type="entry name" value="WD40"/>
    <property type="match status" value="9"/>
</dbReference>
<dbReference type="PROSITE" id="PS00678">
    <property type="entry name" value="WD_REPEATS_1"/>
    <property type="match status" value="1"/>
</dbReference>
<dbReference type="SUPFAM" id="SSF50998">
    <property type="entry name" value="Quinoprotein alcohol dehydrogenase-like"/>
    <property type="match status" value="1"/>
</dbReference>
<gene>
    <name evidence="4" type="ORF">XBP1_1340094</name>
</gene>
<dbReference type="InterPro" id="IPR015943">
    <property type="entry name" value="WD40/YVTN_repeat-like_dom_sf"/>
</dbReference>
<dbReference type="InterPro" id="IPR019775">
    <property type="entry name" value="WD40_repeat_CS"/>
</dbReference>
<dbReference type="InterPro" id="IPR036322">
    <property type="entry name" value="WD40_repeat_dom_sf"/>
</dbReference>
<dbReference type="PROSITE" id="PS50082">
    <property type="entry name" value="WD_REPEATS_2"/>
    <property type="match status" value="5"/>
</dbReference>
<dbReference type="CDD" id="cd00200">
    <property type="entry name" value="WD40"/>
    <property type="match status" value="1"/>
</dbReference>
<accession>A0A077N911</accession>
<sequence length="565" mass="61970">MITHHAPISGIAAYRDKYVLTAGYDNQVILWDANTQRPLARAMHDHLANQGVFSPDGAYAVTSSSDYSARLWTVPDLRLVAVFADHEDDVEMSVFHPDKPLVATASRDHHVRVYDFSGKLLHTFKGHSADVISVEWMHNADELVSSSDDGTIKRWSLEKNCLVADIDLGGIETDTIAIAADGRIFAGNDEGEIISIGTDGLQVTFRAHDAGVKRLVLDHNRGLLVSLSYDRTMRLWQVSSFGQLEELVSASLPPEVWPRSCSFKGDDHIVFATFQSGYRLYNWKTDDWDLTELAPTHVVNAAASVDGQQWAIGDAGIVWIDQREHARMGSLCNFLTPVGDVILTGGQLGKVFDARTGRELYQHRSPLNCGVSFKRNGIDHAVIGAYTGEGIVLRIEGSQVTHVADLPLHGNAVKSVAISGDRLFSIAADASAAWYRVSTLEQVCTLKRAHEKIANGCTGLNDGYFASVSRDLKLRIWSPNHQADIIATPHTHSIKCVAAGVDGRYVATGSYNGRVAIYDRINNLWVINVQVTTAGVSSLSYDPITHVFLASSYDGNVYHIPLEHI</sequence>
<dbReference type="PANTHER" id="PTHR19848">
    <property type="entry name" value="WD40 REPEAT PROTEIN"/>
    <property type="match status" value="1"/>
</dbReference>
<dbReference type="SUPFAM" id="SSF50978">
    <property type="entry name" value="WD40 repeat-like"/>
    <property type="match status" value="1"/>
</dbReference>
<dbReference type="PANTHER" id="PTHR19848:SF8">
    <property type="entry name" value="F-BOX AND WD REPEAT DOMAIN CONTAINING 7"/>
    <property type="match status" value="1"/>
</dbReference>
<dbReference type="HOGENOM" id="CLU_479741_0_0_6"/>
<reference evidence="4" key="1">
    <citation type="submission" date="2013-07" db="EMBL/GenBank/DDBJ databases">
        <title>Sub-species coevolution in mutualistic symbiosis.</title>
        <authorList>
            <person name="Murfin K."/>
            <person name="Klassen J."/>
            <person name="Lee M."/>
            <person name="Forst S."/>
            <person name="Stock P."/>
            <person name="Goodrich-Blair H."/>
        </authorList>
    </citation>
    <scope>NUCLEOTIDE SEQUENCE [LARGE SCALE GENOMIC DNA]</scope>
    <source>
        <strain evidence="4">Puntauvense</strain>
    </source>
</reference>
<dbReference type="AlphaFoldDB" id="A0A077N911"/>
<feature type="repeat" description="WD" evidence="3">
    <location>
        <begin position="83"/>
        <end position="117"/>
    </location>
</feature>
<keyword evidence="2" id="KW-0677">Repeat</keyword>
<protein>
    <submittedName>
        <fullName evidence="4">WD domain protein</fullName>
    </submittedName>
</protein>
<dbReference type="RefSeq" id="WP_038215193.1">
    <property type="nucleotide sequence ID" value="NZ_CAWLWN010000122.1"/>
</dbReference>
<dbReference type="Pfam" id="PF00400">
    <property type="entry name" value="WD40"/>
    <property type="match status" value="5"/>
</dbReference>
<feature type="repeat" description="WD" evidence="3">
    <location>
        <begin position="205"/>
        <end position="246"/>
    </location>
</feature>
<evidence type="ECO:0000256" key="3">
    <source>
        <dbReference type="PROSITE-ProRule" id="PRU00221"/>
    </source>
</evidence>
<evidence type="ECO:0000313" key="4">
    <source>
        <dbReference type="EMBL" id="CDG95549.1"/>
    </source>
</evidence>
<feature type="repeat" description="WD" evidence="3">
    <location>
        <begin position="124"/>
        <end position="165"/>
    </location>
</feature>
<dbReference type="EMBL" id="CBSW010000040">
    <property type="protein sequence ID" value="CDG95549.1"/>
    <property type="molecule type" value="Genomic_DNA"/>
</dbReference>
<dbReference type="InterPro" id="IPR001680">
    <property type="entry name" value="WD40_rpt"/>
</dbReference>
<keyword evidence="1 3" id="KW-0853">WD repeat</keyword>
<evidence type="ECO:0000256" key="1">
    <source>
        <dbReference type="ARBA" id="ARBA00022574"/>
    </source>
</evidence>
<dbReference type="InterPro" id="IPR011047">
    <property type="entry name" value="Quinoprotein_ADH-like_sf"/>
</dbReference>
<evidence type="ECO:0000313" key="5">
    <source>
        <dbReference type="Proteomes" id="UP000028511"/>
    </source>
</evidence>
<comment type="caution">
    <text evidence="4">The sequence shown here is derived from an EMBL/GenBank/DDBJ whole genome shotgun (WGS) entry which is preliminary data.</text>
</comment>
<proteinExistence type="predicted"/>
<feature type="repeat" description="WD" evidence="3">
    <location>
        <begin position="1"/>
        <end position="41"/>
    </location>
</feature>
<organism evidence="4 5">
    <name type="scientific">Xenorhabdus bovienii str. puntauvense</name>
    <dbReference type="NCBI Taxonomy" id="1398201"/>
    <lineage>
        <taxon>Bacteria</taxon>
        <taxon>Pseudomonadati</taxon>
        <taxon>Pseudomonadota</taxon>
        <taxon>Gammaproteobacteria</taxon>
        <taxon>Enterobacterales</taxon>
        <taxon>Morganellaceae</taxon>
        <taxon>Xenorhabdus</taxon>
    </lineage>
</organism>
<name>A0A077N911_XENBV</name>
<feature type="repeat" description="WD" evidence="3">
    <location>
        <begin position="41"/>
        <end position="82"/>
    </location>
</feature>
<dbReference type="Proteomes" id="UP000028511">
    <property type="component" value="Unassembled WGS sequence"/>
</dbReference>
<evidence type="ECO:0000256" key="2">
    <source>
        <dbReference type="ARBA" id="ARBA00022737"/>
    </source>
</evidence>